<dbReference type="FunCoup" id="A0A6P4BEI5">
    <property type="interactions" value="21"/>
</dbReference>
<reference evidence="4" key="1">
    <citation type="submission" date="2025-05" db="UniProtKB">
        <authorList>
            <consortium name="RefSeq"/>
        </authorList>
    </citation>
    <scope>NUCLEOTIDE SEQUENCE [LARGE SCALE GENOMIC DNA]</scope>
</reference>
<evidence type="ECO:0000313" key="5">
    <source>
        <dbReference type="RefSeq" id="XP_015901283.3"/>
    </source>
</evidence>
<evidence type="ECO:0000259" key="2">
    <source>
        <dbReference type="Pfam" id="PF06075"/>
    </source>
</evidence>
<dbReference type="KEGG" id="zju:107434312"/>
<dbReference type="AlphaFoldDB" id="A0A6P4BEI5"/>
<accession>A0A6P4BEI5</accession>
<sequence length="613" mass="67276">MASLTPGVLSKLLNSVADKDFKVTGDHRSALLQVIEILPSLGEGDDDDDPWSSRGFFLKVSDSLHAAYVSISDHDVDLIYSDKIQLGQFVYVTRLDSASPVPVVRGLKPVPRRRPSPCVGNPIDLVSSDLLQIGSRFGFEKAKSNGVKNNVEKGGSKRRDLNNGNGKTKARSSISVSEAIVKSRFGSSATINSNGSPAKKMVNEGLDLRRLSLDSARRAWNHTPTSNDTAQGSASRFKSKQVISDKKASVKHDSSVKRPSLSISSPLKTKNETCSPMLINKTPKKVVNSTSEQTIPNRLVKVALSSKTWSEQGISWNKFPPAINDLGKQAVHHRNVAFVASVRALQEASAAESVIHCMCVFAELCESPQKVSAGSLVQKFLDLNQSMQSAAMVVDSLLNQGPRDEQHWLTPDVCKTSSSKNATLWVKAAVETNLSKFNLFRIQDKGEVLNGEKCHCVILENASVESKSENCSPKSKQSPRNHGSSSSDSNSKSAPSSSRKFLSTARKPSTEREKCLKGSRLKEAASLAEKLLLLSREWFLKYLEDSLKIGFRVNRGGEGSEMACLLGQLKRVNQWLDNLVMDRIQEDERIEDLRKKLYRFLLEHVDSAVVSGK</sequence>
<dbReference type="InterPro" id="IPR049172">
    <property type="entry name" value="DUF6857_pln"/>
</dbReference>
<dbReference type="InParanoid" id="A0A6P4BEI5"/>
<dbReference type="SMR" id="A0A6P4BEI5"/>
<evidence type="ECO:0000313" key="4">
    <source>
        <dbReference type="Proteomes" id="UP001652623"/>
    </source>
</evidence>
<feature type="domain" description="DUF936" evidence="2">
    <location>
        <begin position="4"/>
        <end position="126"/>
    </location>
</feature>
<dbReference type="RefSeq" id="XP_015901283.3">
    <property type="nucleotide sequence ID" value="XM_016045797.4"/>
</dbReference>
<protein>
    <submittedName>
        <fullName evidence="5">Uncharacterized protein LOC107434312</fullName>
    </submittedName>
</protein>
<organism evidence="4 5">
    <name type="scientific">Ziziphus jujuba</name>
    <name type="common">Chinese jujube</name>
    <name type="synonym">Ziziphus sativa</name>
    <dbReference type="NCBI Taxonomy" id="326968"/>
    <lineage>
        <taxon>Eukaryota</taxon>
        <taxon>Viridiplantae</taxon>
        <taxon>Streptophyta</taxon>
        <taxon>Embryophyta</taxon>
        <taxon>Tracheophyta</taxon>
        <taxon>Spermatophyta</taxon>
        <taxon>Magnoliopsida</taxon>
        <taxon>eudicotyledons</taxon>
        <taxon>Gunneridae</taxon>
        <taxon>Pentapetalae</taxon>
        <taxon>rosids</taxon>
        <taxon>fabids</taxon>
        <taxon>Rosales</taxon>
        <taxon>Rhamnaceae</taxon>
        <taxon>Paliureae</taxon>
        <taxon>Ziziphus</taxon>
    </lineage>
</organism>
<dbReference type="InterPro" id="IPR010341">
    <property type="entry name" value="DUF936_pln"/>
</dbReference>
<feature type="compositionally biased region" description="Basic and acidic residues" evidence="1">
    <location>
        <begin position="243"/>
        <end position="256"/>
    </location>
</feature>
<feature type="region of interest" description="Disordered" evidence="1">
    <location>
        <begin position="468"/>
        <end position="515"/>
    </location>
</feature>
<dbReference type="Pfam" id="PF06075">
    <property type="entry name" value="DUF936"/>
    <property type="match status" value="1"/>
</dbReference>
<dbReference type="Proteomes" id="UP001652623">
    <property type="component" value="Chromosome 1"/>
</dbReference>
<dbReference type="PANTHER" id="PTHR31928">
    <property type="entry name" value="EXPRESSED PROTEIN"/>
    <property type="match status" value="1"/>
</dbReference>
<feature type="compositionally biased region" description="Polar residues" evidence="1">
    <location>
        <begin position="261"/>
        <end position="273"/>
    </location>
</feature>
<feature type="compositionally biased region" description="Basic and acidic residues" evidence="1">
    <location>
        <begin position="150"/>
        <end position="161"/>
    </location>
</feature>
<feature type="compositionally biased region" description="Polar residues" evidence="1">
    <location>
        <begin position="162"/>
        <end position="173"/>
    </location>
</feature>
<feature type="compositionally biased region" description="Polar residues" evidence="1">
    <location>
        <begin position="468"/>
        <end position="483"/>
    </location>
</feature>
<feature type="domain" description="DUF6857" evidence="3">
    <location>
        <begin position="304"/>
        <end position="609"/>
    </location>
</feature>
<reference evidence="5" key="2">
    <citation type="submission" date="2025-08" db="UniProtKB">
        <authorList>
            <consortium name="RefSeq"/>
        </authorList>
    </citation>
    <scope>IDENTIFICATION</scope>
    <source>
        <tissue evidence="5">Seedling</tissue>
    </source>
</reference>
<evidence type="ECO:0000256" key="1">
    <source>
        <dbReference type="SAM" id="MobiDB-lite"/>
    </source>
</evidence>
<dbReference type="GeneID" id="107434312"/>
<dbReference type="InterPro" id="IPR048297">
    <property type="entry name" value="DUF936_dom_pln"/>
</dbReference>
<feature type="region of interest" description="Disordered" evidence="1">
    <location>
        <begin position="218"/>
        <end position="273"/>
    </location>
</feature>
<gene>
    <name evidence="5" type="primary">LOC107434312</name>
</gene>
<dbReference type="Pfam" id="PF21647">
    <property type="entry name" value="DUF6857"/>
    <property type="match status" value="1"/>
</dbReference>
<feature type="compositionally biased region" description="Low complexity" evidence="1">
    <location>
        <begin position="484"/>
        <end position="498"/>
    </location>
</feature>
<feature type="region of interest" description="Disordered" evidence="1">
    <location>
        <begin position="146"/>
        <end position="173"/>
    </location>
</feature>
<feature type="compositionally biased region" description="Polar residues" evidence="1">
    <location>
        <begin position="222"/>
        <end position="236"/>
    </location>
</feature>
<name>A0A6P4BEI5_ZIZJJ</name>
<proteinExistence type="predicted"/>
<evidence type="ECO:0000259" key="3">
    <source>
        <dbReference type="Pfam" id="PF21647"/>
    </source>
</evidence>
<dbReference type="PANTHER" id="PTHR31928:SF7">
    <property type="entry name" value="FACTOR 1-DELTA, PUTATIVE (DUF936)-RELATED"/>
    <property type="match status" value="1"/>
</dbReference>
<keyword evidence="4" id="KW-1185">Reference proteome</keyword>